<dbReference type="RefSeq" id="WP_125500356.1">
    <property type="nucleotide sequence ID" value="NZ_BMVZ01000010.1"/>
</dbReference>
<keyword evidence="2" id="KW-1185">Reference proteome</keyword>
<gene>
    <name evidence="1" type="ORF">HCJ95_23165</name>
</gene>
<evidence type="ECO:0000313" key="2">
    <source>
        <dbReference type="Proteomes" id="UP000635996"/>
    </source>
</evidence>
<reference evidence="1 2" key="1">
    <citation type="submission" date="2020-03" db="EMBL/GenBank/DDBJ databases">
        <title>WGS of actinomycetes isolated from Thailand.</title>
        <authorList>
            <person name="Thawai C."/>
        </authorList>
    </citation>
    <scope>NUCLEOTIDE SEQUENCE [LARGE SCALE GENOMIC DNA]</scope>
    <source>
        <strain evidence="1 2">NBRC 13905</strain>
    </source>
</reference>
<evidence type="ECO:0000313" key="1">
    <source>
        <dbReference type="EMBL" id="NJP17096.1"/>
    </source>
</evidence>
<sequence length="68" mass="7335">MTSSYRTKDGHTVGVGSTVWGVNGDGPFLLTQPGSAPPGWVCLVTLDGTDTRLHAPEDITLYYTRDPR</sequence>
<name>A0ABX0YWX6_STRTL</name>
<protein>
    <submittedName>
        <fullName evidence="1">Uncharacterized protein</fullName>
    </submittedName>
</protein>
<accession>A0ABX0YWX6</accession>
<comment type="caution">
    <text evidence="1">The sequence shown here is derived from an EMBL/GenBank/DDBJ whole genome shotgun (WGS) entry which is preliminary data.</text>
</comment>
<organism evidence="1 2">
    <name type="scientific">Streptomyces thermoviolaceus subsp. thermoviolaceus</name>
    <dbReference type="NCBI Taxonomy" id="66860"/>
    <lineage>
        <taxon>Bacteria</taxon>
        <taxon>Bacillati</taxon>
        <taxon>Actinomycetota</taxon>
        <taxon>Actinomycetes</taxon>
        <taxon>Kitasatosporales</taxon>
        <taxon>Streptomycetaceae</taxon>
        <taxon>Streptomyces</taxon>
    </lineage>
</organism>
<proteinExistence type="predicted"/>
<dbReference type="EMBL" id="JAATEL010000033">
    <property type="protein sequence ID" value="NJP17096.1"/>
    <property type="molecule type" value="Genomic_DNA"/>
</dbReference>
<dbReference type="Proteomes" id="UP000635996">
    <property type="component" value="Unassembled WGS sequence"/>
</dbReference>